<dbReference type="InterPro" id="IPR003838">
    <property type="entry name" value="ABC3_permease_C"/>
</dbReference>
<dbReference type="Pfam" id="PF02687">
    <property type="entry name" value="FtsX"/>
    <property type="match status" value="1"/>
</dbReference>
<keyword evidence="11" id="KW-1185">Reference proteome</keyword>
<name>A0A4S1DZG9_9FLAO</name>
<feature type="transmembrane region" description="Helical" evidence="7">
    <location>
        <begin position="333"/>
        <end position="359"/>
    </location>
</feature>
<dbReference type="Proteomes" id="UP000307602">
    <property type="component" value="Unassembled WGS sequence"/>
</dbReference>
<feature type="transmembrane region" description="Helical" evidence="7">
    <location>
        <begin position="289"/>
        <end position="312"/>
    </location>
</feature>
<evidence type="ECO:0000256" key="7">
    <source>
        <dbReference type="SAM" id="Phobius"/>
    </source>
</evidence>
<feature type="transmembrane region" description="Helical" evidence="7">
    <location>
        <begin position="426"/>
        <end position="445"/>
    </location>
</feature>
<dbReference type="RefSeq" id="WP_135876467.1">
    <property type="nucleotide sequence ID" value="NZ_SRSO01000007.1"/>
</dbReference>
<dbReference type="AlphaFoldDB" id="A0A4S1DZG9"/>
<keyword evidence="5 7" id="KW-0472">Membrane</keyword>
<feature type="transmembrane region" description="Helical" evidence="7">
    <location>
        <begin position="740"/>
        <end position="759"/>
    </location>
</feature>
<proteinExistence type="inferred from homology"/>
<comment type="similarity">
    <text evidence="6">Belongs to the ABC-4 integral membrane protein family.</text>
</comment>
<dbReference type="InterPro" id="IPR025857">
    <property type="entry name" value="MacB_PCD"/>
</dbReference>
<dbReference type="OrthoDB" id="8740261at2"/>
<reference evidence="10 11" key="1">
    <citation type="submission" date="2019-04" db="EMBL/GenBank/DDBJ databases">
        <authorList>
            <person name="Liu A."/>
        </authorList>
    </citation>
    <scope>NUCLEOTIDE SEQUENCE [LARGE SCALE GENOMIC DNA]</scope>
    <source>
        <strain evidence="10 11">RZ03</strain>
    </source>
</reference>
<feature type="transmembrane region" description="Helical" evidence="7">
    <location>
        <begin position="771"/>
        <end position="792"/>
    </location>
</feature>
<keyword evidence="3 7" id="KW-0812">Transmembrane</keyword>
<dbReference type="InterPro" id="IPR050250">
    <property type="entry name" value="Macrolide_Exporter_MacB"/>
</dbReference>
<evidence type="ECO:0000313" key="10">
    <source>
        <dbReference type="EMBL" id="TGV03413.1"/>
    </source>
</evidence>
<evidence type="ECO:0000313" key="11">
    <source>
        <dbReference type="Proteomes" id="UP000307602"/>
    </source>
</evidence>
<dbReference type="GO" id="GO:0005886">
    <property type="term" value="C:plasma membrane"/>
    <property type="evidence" value="ECO:0007669"/>
    <property type="project" value="UniProtKB-SubCell"/>
</dbReference>
<gene>
    <name evidence="10" type="ORF">EM932_07000</name>
</gene>
<protein>
    <submittedName>
        <fullName evidence="10">ABC transporter permease</fullName>
    </submittedName>
</protein>
<evidence type="ECO:0000259" key="8">
    <source>
        <dbReference type="Pfam" id="PF02687"/>
    </source>
</evidence>
<evidence type="ECO:0000256" key="1">
    <source>
        <dbReference type="ARBA" id="ARBA00004651"/>
    </source>
</evidence>
<keyword evidence="2" id="KW-1003">Cell membrane</keyword>
<feature type="domain" description="MacB-like periplasmic core" evidence="9">
    <location>
        <begin position="21"/>
        <end position="223"/>
    </location>
</feature>
<dbReference type="EMBL" id="SRSO01000007">
    <property type="protein sequence ID" value="TGV03413.1"/>
    <property type="molecule type" value="Genomic_DNA"/>
</dbReference>
<sequence length="811" mass="92920">MIFKILKEYIRRISRNYKIYAISILGMSIAIIASFHIYHFVYKELSVDGFHTKKKDIYRVNCKWGNNSNFRVAITPNPLGPLLKEKLPEVKDYTRFQHNSPIEFHFNRTSELRQFAHADPSFFELFNFSIIEGSLKKFKETPNGIFLTQKIAKELFKDENPIGEVLTISDYKSPNKRTLEVIGVIENFSKTSTIQAEAIINFQDYEKNVGGGWSSWSPSLYLHIPLLTDAKQLATKISNELFDERNRVANGYTVKEKTPFYLQRFDKIYFNSNNIKDQEEKGSLQFIKVVSLIGILVLLFGALNYVIMNIGLNSSRIKEFTTKRYLGASKKTILMQLISESILNVLIVLVIAFASYPLLNTYISELIGFDYLLSLTSDVFILFTFFCLVLAIGLVIGFIEFLISYSTIILSINTNLKNAFNLSNKYIIGFQLVLSIATIISILAIKKQVDYIESKDIGFDIHNIISIPTMKYSDEIKGLLQSKSFVNSIARGQNLFRTDFRASNTKLVELDKEIDAIVIQGDNNYLKTHKIELLQGKNLNPLILSNNVKEHFDGERKMKLRNNNSLIEVLVNETFVKKANLKNPIGTVLTNDYATGSLRKGVIVGVFKDVYNLPLYYPVQPIIFGFDFTGYPNIFQVSYNPEYKNQLQNDILTFFKSKGFDDKVLLRRLIGSYNHKDIYKKELQLKRSLEAFTMIVLFISLLGMIAISLFITESKIKEIGIRKVNGATINEIMLMLNKDFIKWVVIAFVIACPIAYYAISKWLENFAYKTALSWWVFVLAGVFILVIALLTVSLQTYRAATRNPVESLRDE</sequence>
<evidence type="ECO:0000256" key="4">
    <source>
        <dbReference type="ARBA" id="ARBA00022989"/>
    </source>
</evidence>
<dbReference type="PANTHER" id="PTHR30572:SF4">
    <property type="entry name" value="ABC TRANSPORTER PERMEASE YTRF"/>
    <property type="match status" value="1"/>
</dbReference>
<accession>A0A4S1DZG9</accession>
<feature type="transmembrane region" description="Helical" evidence="7">
    <location>
        <begin position="20"/>
        <end position="41"/>
    </location>
</feature>
<dbReference type="PANTHER" id="PTHR30572">
    <property type="entry name" value="MEMBRANE COMPONENT OF TRANSPORTER-RELATED"/>
    <property type="match status" value="1"/>
</dbReference>
<keyword evidence="4 7" id="KW-1133">Transmembrane helix</keyword>
<feature type="transmembrane region" description="Helical" evidence="7">
    <location>
        <begin position="691"/>
        <end position="712"/>
    </location>
</feature>
<dbReference type="GO" id="GO:0022857">
    <property type="term" value="F:transmembrane transporter activity"/>
    <property type="evidence" value="ECO:0007669"/>
    <property type="project" value="TreeGrafter"/>
</dbReference>
<dbReference type="Pfam" id="PF12704">
    <property type="entry name" value="MacB_PCD"/>
    <property type="match status" value="1"/>
</dbReference>
<comment type="caution">
    <text evidence="10">The sequence shown here is derived from an EMBL/GenBank/DDBJ whole genome shotgun (WGS) entry which is preliminary data.</text>
</comment>
<feature type="transmembrane region" description="Helical" evidence="7">
    <location>
        <begin position="379"/>
        <end position="405"/>
    </location>
</feature>
<evidence type="ECO:0000256" key="5">
    <source>
        <dbReference type="ARBA" id="ARBA00023136"/>
    </source>
</evidence>
<evidence type="ECO:0000256" key="6">
    <source>
        <dbReference type="ARBA" id="ARBA00038076"/>
    </source>
</evidence>
<comment type="subcellular location">
    <subcellularLocation>
        <location evidence="1">Cell membrane</location>
        <topology evidence="1">Multi-pass membrane protein</topology>
    </subcellularLocation>
</comment>
<feature type="domain" description="ABC3 transporter permease C-terminal" evidence="8">
    <location>
        <begin position="692"/>
        <end position="804"/>
    </location>
</feature>
<evidence type="ECO:0000256" key="2">
    <source>
        <dbReference type="ARBA" id="ARBA00022475"/>
    </source>
</evidence>
<organism evidence="10 11">
    <name type="scientific">Flavivirga rizhaonensis</name>
    <dbReference type="NCBI Taxonomy" id="2559571"/>
    <lineage>
        <taxon>Bacteria</taxon>
        <taxon>Pseudomonadati</taxon>
        <taxon>Bacteroidota</taxon>
        <taxon>Flavobacteriia</taxon>
        <taxon>Flavobacteriales</taxon>
        <taxon>Flavobacteriaceae</taxon>
        <taxon>Flavivirga</taxon>
    </lineage>
</organism>
<evidence type="ECO:0000259" key="9">
    <source>
        <dbReference type="Pfam" id="PF12704"/>
    </source>
</evidence>
<evidence type="ECO:0000256" key="3">
    <source>
        <dbReference type="ARBA" id="ARBA00022692"/>
    </source>
</evidence>